<dbReference type="InterPro" id="IPR015422">
    <property type="entry name" value="PyrdxlP-dep_Trfase_small"/>
</dbReference>
<dbReference type="Gene3D" id="3.40.640.10">
    <property type="entry name" value="Type I PLP-dependent aspartate aminotransferase-like (Major domain)"/>
    <property type="match status" value="1"/>
</dbReference>
<organism evidence="8 9">
    <name type="scientific">Pelagicoccus enzymogenes</name>
    <dbReference type="NCBI Taxonomy" id="2773457"/>
    <lineage>
        <taxon>Bacteria</taxon>
        <taxon>Pseudomonadati</taxon>
        <taxon>Verrucomicrobiota</taxon>
        <taxon>Opitutia</taxon>
        <taxon>Puniceicoccales</taxon>
        <taxon>Pelagicoccaceae</taxon>
        <taxon>Pelagicoccus</taxon>
    </lineage>
</organism>
<dbReference type="PROSITE" id="PS00599">
    <property type="entry name" value="AA_TRANSFER_CLASS_2"/>
    <property type="match status" value="1"/>
</dbReference>
<dbReference type="InterPro" id="IPR004839">
    <property type="entry name" value="Aminotransferase_I/II_large"/>
</dbReference>
<evidence type="ECO:0000259" key="7">
    <source>
        <dbReference type="Pfam" id="PF00155"/>
    </source>
</evidence>
<dbReference type="Pfam" id="PF00155">
    <property type="entry name" value="Aminotran_1_2"/>
    <property type="match status" value="1"/>
</dbReference>
<dbReference type="CDD" id="cd00609">
    <property type="entry name" value="AAT_like"/>
    <property type="match status" value="1"/>
</dbReference>
<dbReference type="EMBL" id="JACYFG010000006">
    <property type="protein sequence ID" value="MBD5778723.1"/>
    <property type="molecule type" value="Genomic_DNA"/>
</dbReference>
<comment type="caution">
    <text evidence="8">The sequence shown here is derived from an EMBL/GenBank/DDBJ whole genome shotgun (WGS) entry which is preliminary data.</text>
</comment>
<keyword evidence="3 8" id="KW-0032">Aminotransferase</keyword>
<comment type="cofactor">
    <cofactor evidence="1 6">
        <name>pyridoxal 5'-phosphate</name>
        <dbReference type="ChEBI" id="CHEBI:597326"/>
    </cofactor>
</comment>
<dbReference type="Gene3D" id="3.90.1150.10">
    <property type="entry name" value="Aspartate Aminotransferase, domain 1"/>
    <property type="match status" value="1"/>
</dbReference>
<evidence type="ECO:0000313" key="9">
    <source>
        <dbReference type="Proteomes" id="UP000622317"/>
    </source>
</evidence>
<evidence type="ECO:0000256" key="2">
    <source>
        <dbReference type="ARBA" id="ARBA00007970"/>
    </source>
</evidence>
<accession>A0A927IGJ0</accession>
<keyword evidence="4" id="KW-0808">Transferase</keyword>
<dbReference type="Proteomes" id="UP000622317">
    <property type="component" value="Unassembled WGS sequence"/>
</dbReference>
<evidence type="ECO:0000313" key="8">
    <source>
        <dbReference type="EMBL" id="MBD5778723.1"/>
    </source>
</evidence>
<feature type="domain" description="Aminotransferase class I/classII large" evidence="7">
    <location>
        <begin position="43"/>
        <end position="370"/>
    </location>
</feature>
<name>A0A927IGJ0_9BACT</name>
<dbReference type="AlphaFoldDB" id="A0A927IGJ0"/>
<dbReference type="InterPro" id="IPR001917">
    <property type="entry name" value="Aminotrans_II_pyridoxalP_BS"/>
</dbReference>
<dbReference type="InterPro" id="IPR015421">
    <property type="entry name" value="PyrdxlP-dep_Trfase_major"/>
</dbReference>
<gene>
    <name evidence="8" type="ORF">IEN85_04420</name>
</gene>
<evidence type="ECO:0000256" key="1">
    <source>
        <dbReference type="ARBA" id="ARBA00001933"/>
    </source>
</evidence>
<dbReference type="PANTHER" id="PTHR43643:SF3">
    <property type="entry name" value="HISTIDINOL-PHOSPHATE AMINOTRANSFERASE"/>
    <property type="match status" value="1"/>
</dbReference>
<keyword evidence="5 6" id="KW-0663">Pyridoxal phosphate</keyword>
<dbReference type="PANTHER" id="PTHR43643">
    <property type="entry name" value="HISTIDINOL-PHOSPHATE AMINOTRANSFERASE 2"/>
    <property type="match status" value="1"/>
</dbReference>
<comment type="similarity">
    <text evidence="2">Belongs to the class-II pyridoxal-phosphate-dependent aminotransferase family. Histidinol-phosphate aminotransferase subfamily.</text>
</comment>
<dbReference type="RefSeq" id="WP_191615853.1">
    <property type="nucleotide sequence ID" value="NZ_JACYFG010000006.1"/>
</dbReference>
<evidence type="ECO:0000256" key="3">
    <source>
        <dbReference type="ARBA" id="ARBA00022576"/>
    </source>
</evidence>
<evidence type="ECO:0000256" key="5">
    <source>
        <dbReference type="ARBA" id="ARBA00022898"/>
    </source>
</evidence>
<dbReference type="InterPro" id="IPR050106">
    <property type="entry name" value="HistidinolP_aminotransfase"/>
</dbReference>
<dbReference type="GO" id="GO:0030170">
    <property type="term" value="F:pyridoxal phosphate binding"/>
    <property type="evidence" value="ECO:0007669"/>
    <property type="project" value="InterPro"/>
</dbReference>
<reference evidence="8" key="1">
    <citation type="submission" date="2020-09" db="EMBL/GenBank/DDBJ databases">
        <title>Pelagicoccus enzymogenes sp. nov. with an EPS production, isolated from marine sediment.</title>
        <authorList>
            <person name="Feng X."/>
        </authorList>
    </citation>
    <scope>NUCLEOTIDE SEQUENCE</scope>
    <source>
        <strain evidence="8">NFK12</strain>
    </source>
</reference>
<dbReference type="SUPFAM" id="SSF53383">
    <property type="entry name" value="PLP-dependent transferases"/>
    <property type="match status" value="1"/>
</dbReference>
<dbReference type="InterPro" id="IPR015424">
    <property type="entry name" value="PyrdxlP-dep_Trfase"/>
</dbReference>
<evidence type="ECO:0000256" key="4">
    <source>
        <dbReference type="ARBA" id="ARBA00022679"/>
    </source>
</evidence>
<proteinExistence type="inferred from homology"/>
<sequence length="379" mass="41197">MKKMSNPVERRFRSWVMPVAIAGSLLTSSLVGQPAPTLENSPVRLSSNENAFGYTPNAKMAMMKALESGSYYNRNDVNELEALCAKKEGVTTDYILTTAGSGPLLMMTALAYAEPGANVVTTAMGYTQLVRKFEARGGDVKYAPLSEDMGYDFAALKAEIDENTKIVYICNPNNPTGVLADSGELKQFVMSIPNDILVFVDEAYLELADTNFALATCAPLAKLKKNVIVTRTFSKSYGLAGFRIGYAVAHPDILEKISVYHMGAPSYLAAIAASEAIKDKEHLATNVKNYQTVRKYVTDSFDKLGIKYAKPDGAFVYFNSGIDQQVLRDTMAENGILISGSRVSGAPESQYADWSRVSIGTKPQMDEFLSLLGGLVAKK</sequence>
<dbReference type="GO" id="GO:0008483">
    <property type="term" value="F:transaminase activity"/>
    <property type="evidence" value="ECO:0007669"/>
    <property type="project" value="UniProtKB-KW"/>
</dbReference>
<keyword evidence="9" id="KW-1185">Reference proteome</keyword>
<evidence type="ECO:0000256" key="6">
    <source>
        <dbReference type="RuleBase" id="RU003693"/>
    </source>
</evidence>
<protein>
    <submittedName>
        <fullName evidence="8">Histidinol-phosphate aminotransferase family protein</fullName>
    </submittedName>
</protein>